<proteinExistence type="predicted"/>
<reference evidence="1 2" key="1">
    <citation type="submission" date="2021-01" db="EMBL/GenBank/DDBJ databases">
        <title>Roseomonas sp. nov, a bacterium isolated from an oil production mixture in Yumen Oilfield.</title>
        <authorList>
            <person name="Wu D."/>
        </authorList>
    </citation>
    <scope>NUCLEOTIDE SEQUENCE [LARGE SCALE GENOMIC DNA]</scope>
    <source>
        <strain evidence="1 2">ROY-5-3</strain>
    </source>
</reference>
<gene>
    <name evidence="1" type="ORF">JJQ90_18815</name>
</gene>
<dbReference type="Proteomes" id="UP000689967">
    <property type="component" value="Unassembled WGS sequence"/>
</dbReference>
<keyword evidence="2" id="KW-1185">Reference proteome</keyword>
<evidence type="ECO:0000313" key="2">
    <source>
        <dbReference type="Proteomes" id="UP000689967"/>
    </source>
</evidence>
<name>A0ABS6HAN2_9PROT</name>
<accession>A0ABS6HAN2</accession>
<dbReference type="EMBL" id="JAERQM010000005">
    <property type="protein sequence ID" value="MBU8545782.1"/>
    <property type="molecule type" value="Genomic_DNA"/>
</dbReference>
<sequence>MPDTDFQELLADLDAVQRRREATPVASPRFAKAMAPARARPALNLVAMTDASAALARRNGDLARDVASTRVRFVLTKALAANAEGRLTATQVARLEAAGHRIMAALSR</sequence>
<evidence type="ECO:0000313" key="1">
    <source>
        <dbReference type="EMBL" id="MBU8545782.1"/>
    </source>
</evidence>
<protein>
    <submittedName>
        <fullName evidence="1">Uncharacterized protein</fullName>
    </submittedName>
</protein>
<dbReference type="RefSeq" id="WP_216877777.1">
    <property type="nucleotide sequence ID" value="NZ_JAERQM010000005.1"/>
</dbReference>
<organism evidence="1 2">
    <name type="scientific">Falsiroseomonas oleicola</name>
    <dbReference type="NCBI Taxonomy" id="2801474"/>
    <lineage>
        <taxon>Bacteria</taxon>
        <taxon>Pseudomonadati</taxon>
        <taxon>Pseudomonadota</taxon>
        <taxon>Alphaproteobacteria</taxon>
        <taxon>Acetobacterales</taxon>
        <taxon>Roseomonadaceae</taxon>
        <taxon>Falsiroseomonas</taxon>
    </lineage>
</organism>
<comment type="caution">
    <text evidence="1">The sequence shown here is derived from an EMBL/GenBank/DDBJ whole genome shotgun (WGS) entry which is preliminary data.</text>
</comment>